<dbReference type="Proteomes" id="UP001150830">
    <property type="component" value="Unassembled WGS sequence"/>
</dbReference>
<keyword evidence="2" id="KW-1185">Reference proteome</keyword>
<comment type="caution">
    <text evidence="1">The sequence shown here is derived from an EMBL/GenBank/DDBJ whole genome shotgun (WGS) entry which is preliminary data.</text>
</comment>
<organism evidence="1 2">
    <name type="scientific">Parathalassolituus penaei</name>
    <dbReference type="NCBI Taxonomy" id="2997323"/>
    <lineage>
        <taxon>Bacteria</taxon>
        <taxon>Pseudomonadati</taxon>
        <taxon>Pseudomonadota</taxon>
        <taxon>Gammaproteobacteria</taxon>
        <taxon>Oceanospirillales</taxon>
        <taxon>Oceanospirillaceae</taxon>
        <taxon>Parathalassolituus</taxon>
    </lineage>
</organism>
<dbReference type="PANTHER" id="PTHR35602:SF3">
    <property type="entry name" value="ESTERASE YQIA"/>
    <property type="match status" value="1"/>
</dbReference>
<dbReference type="Pfam" id="PF05728">
    <property type="entry name" value="UPF0227"/>
    <property type="match status" value="1"/>
</dbReference>
<evidence type="ECO:0000313" key="2">
    <source>
        <dbReference type="Proteomes" id="UP001150830"/>
    </source>
</evidence>
<sequence>MSSQPIACLYLHGFLSSPLSGKAQEVLAYYREQGAEDRIRIPALPFEPETAIALAATQLQELQQQFGDVLVIGSSLGGFYATWLADQFAIKAVLVNPAVRPHELFRHYLGPVTHYYTNDVHLLEERHLQQLSAIAVTSIRYPQNLLVMLQTGDETLDYRHAEELYQGCALVLEEGGSHTFDGFIDHMAAIQAFATRA</sequence>
<name>A0A9X3ECZ8_9GAMM</name>
<proteinExistence type="predicted"/>
<reference evidence="1" key="1">
    <citation type="submission" date="2022-11" db="EMBL/GenBank/DDBJ databases">
        <title>Parathalassolutuus dongxingensis gen. nov., sp. nov., a novel member of family Oceanospirillaceae isolated from a coastal shrimp pond in Guangxi, China.</title>
        <authorList>
            <person name="Chen H."/>
        </authorList>
    </citation>
    <scope>NUCLEOTIDE SEQUENCE</scope>
    <source>
        <strain evidence="1">G-43</strain>
    </source>
</reference>
<dbReference type="InterPro" id="IPR029058">
    <property type="entry name" value="AB_hydrolase_fold"/>
</dbReference>
<accession>A0A9X3ECZ8</accession>
<evidence type="ECO:0000313" key="1">
    <source>
        <dbReference type="EMBL" id="MCY0965309.1"/>
    </source>
</evidence>
<protein>
    <recommendedName>
        <fullName evidence="3">Esterase</fullName>
    </recommendedName>
</protein>
<dbReference type="SUPFAM" id="SSF53474">
    <property type="entry name" value="alpha/beta-Hydrolases"/>
    <property type="match status" value="1"/>
</dbReference>
<dbReference type="EMBL" id="JAPNOA010000025">
    <property type="protein sequence ID" value="MCY0965309.1"/>
    <property type="molecule type" value="Genomic_DNA"/>
</dbReference>
<dbReference type="AlphaFoldDB" id="A0A9X3ECZ8"/>
<gene>
    <name evidence="1" type="ORF">OUO13_08935</name>
</gene>
<dbReference type="RefSeq" id="WP_283173520.1">
    <property type="nucleotide sequence ID" value="NZ_JAPNOA010000025.1"/>
</dbReference>
<dbReference type="InterPro" id="IPR008886">
    <property type="entry name" value="UPF0227/Esterase_YqiA"/>
</dbReference>
<dbReference type="PANTHER" id="PTHR35602">
    <property type="entry name" value="ESTERASE YQIA-RELATED"/>
    <property type="match status" value="1"/>
</dbReference>
<dbReference type="Gene3D" id="3.40.50.1820">
    <property type="entry name" value="alpha/beta hydrolase"/>
    <property type="match status" value="1"/>
</dbReference>
<evidence type="ECO:0008006" key="3">
    <source>
        <dbReference type="Google" id="ProtNLM"/>
    </source>
</evidence>